<evidence type="ECO:0000256" key="7">
    <source>
        <dbReference type="ARBA" id="ARBA00022801"/>
    </source>
</evidence>
<feature type="active site" evidence="13">
    <location>
        <position position="73"/>
    </location>
</feature>
<comment type="cofactor">
    <cofactor evidence="13">
        <name>Mg(2+)</name>
        <dbReference type="ChEBI" id="CHEBI:18420"/>
    </cofactor>
    <text evidence="13">Binds 2 Mg(2+) ion per subunit.</text>
</comment>
<dbReference type="PANTHER" id="PTHR30194">
    <property type="entry name" value="CROSSOVER JUNCTION ENDODEOXYRIBONUCLEASE RUVC"/>
    <property type="match status" value="1"/>
</dbReference>
<dbReference type="Gene3D" id="3.30.420.10">
    <property type="entry name" value="Ribonuclease H-like superfamily/Ribonuclease H"/>
    <property type="match status" value="1"/>
</dbReference>
<comment type="catalytic activity">
    <reaction evidence="12 13">
        <text>Endonucleolytic cleavage at a junction such as a reciprocal single-stranded crossover between two homologous DNA duplexes (Holliday junction).</text>
        <dbReference type="EC" id="3.1.21.10"/>
    </reaction>
</comment>
<dbReference type="HAMAP" id="MF_00034">
    <property type="entry name" value="RuvC"/>
    <property type="match status" value="1"/>
</dbReference>
<evidence type="ECO:0000256" key="14">
    <source>
        <dbReference type="NCBIfam" id="TIGR00228"/>
    </source>
</evidence>
<name>A0A2M7VAE5_9BACT</name>
<feature type="binding site" evidence="13">
    <location>
        <position position="146"/>
    </location>
    <ligand>
        <name>Mg(2+)</name>
        <dbReference type="ChEBI" id="CHEBI:18420"/>
        <label>1</label>
    </ligand>
</feature>
<dbReference type="InterPro" id="IPR036397">
    <property type="entry name" value="RNaseH_sf"/>
</dbReference>
<feature type="active site" evidence="13">
    <location>
        <position position="13"/>
    </location>
</feature>
<feature type="active site" evidence="13">
    <location>
        <position position="146"/>
    </location>
</feature>
<evidence type="ECO:0000256" key="12">
    <source>
        <dbReference type="ARBA" id="ARBA00029354"/>
    </source>
</evidence>
<evidence type="ECO:0000256" key="3">
    <source>
        <dbReference type="ARBA" id="ARBA00022722"/>
    </source>
</evidence>
<keyword evidence="2 13" id="KW-0963">Cytoplasm</keyword>
<evidence type="ECO:0000256" key="6">
    <source>
        <dbReference type="ARBA" id="ARBA00022763"/>
    </source>
</evidence>
<dbReference type="GO" id="GO:0048476">
    <property type="term" value="C:Holliday junction resolvase complex"/>
    <property type="evidence" value="ECO:0007669"/>
    <property type="project" value="UniProtKB-UniRule"/>
</dbReference>
<keyword evidence="4 13" id="KW-0479">Metal-binding</keyword>
<comment type="function">
    <text evidence="13">The RuvA-RuvB-RuvC complex processes Holliday junction (HJ) DNA during genetic recombination and DNA repair. Endonuclease that resolves HJ intermediates. Cleaves cruciform DNA by making single-stranded nicks across the HJ at symmetrical positions within the homologous arms, yielding a 5'-phosphate and a 3'-hydroxyl group; requires a central core of homology in the junction. The consensus cleavage sequence is 5'-(A/T)TT(C/G)-3'. Cleavage occurs on the 3'-side of the TT dinucleotide at the point of strand exchange. HJ branch migration catalyzed by RuvA-RuvB allows RuvC to scan DNA until it finds its consensus sequence, where it cleaves and resolves the cruciform DNA.</text>
</comment>
<dbReference type="GO" id="GO:0003677">
    <property type="term" value="F:DNA binding"/>
    <property type="evidence" value="ECO:0007669"/>
    <property type="project" value="UniProtKB-KW"/>
</dbReference>
<organism evidence="15 16">
    <name type="scientific">Candidatus Magasanikbacteria bacterium CG_4_10_14_0_2_um_filter_33_14</name>
    <dbReference type="NCBI Taxonomy" id="1974636"/>
    <lineage>
        <taxon>Bacteria</taxon>
        <taxon>Candidatus Magasanikiibacteriota</taxon>
    </lineage>
</organism>
<protein>
    <recommendedName>
        <fullName evidence="13 14">Crossover junction endodeoxyribonuclease RuvC</fullName>
        <ecNumber evidence="13 14">3.1.21.10</ecNumber>
    </recommendedName>
    <alternativeName>
        <fullName evidence="13">Holliday junction nuclease RuvC</fullName>
    </alternativeName>
    <alternativeName>
        <fullName evidence="13">Holliday junction resolvase RuvC</fullName>
    </alternativeName>
</protein>
<evidence type="ECO:0000313" key="15">
    <source>
        <dbReference type="EMBL" id="PIZ95846.1"/>
    </source>
</evidence>
<evidence type="ECO:0000256" key="10">
    <source>
        <dbReference type="ARBA" id="ARBA00023172"/>
    </source>
</evidence>
<keyword evidence="5 13" id="KW-0255">Endonuclease</keyword>
<gene>
    <name evidence="13" type="primary">ruvC</name>
    <name evidence="15" type="ORF">COX80_03155</name>
</gene>
<sequence>MPTKKPERILGIDPGFGRIGWGVIEHRKGKWVGVAYGCIETNKKADFVDRLLELSIDLTNIIKKYKPEYSAVEELFFYKNVTTGIKVGQARGVILLTLKQQKVIVYEYTPLQIKQSITGYGRAEKGQLQRMVKMMLGVKKPITPDDAADALAVALTCSTGLRMLRM</sequence>
<dbReference type="SUPFAM" id="SSF53098">
    <property type="entry name" value="Ribonuclease H-like"/>
    <property type="match status" value="1"/>
</dbReference>
<dbReference type="InterPro" id="IPR012337">
    <property type="entry name" value="RNaseH-like_sf"/>
</dbReference>
<evidence type="ECO:0000256" key="9">
    <source>
        <dbReference type="ARBA" id="ARBA00023125"/>
    </source>
</evidence>
<dbReference type="GO" id="GO:0005737">
    <property type="term" value="C:cytoplasm"/>
    <property type="evidence" value="ECO:0007669"/>
    <property type="project" value="UniProtKB-SubCell"/>
</dbReference>
<dbReference type="Pfam" id="PF02075">
    <property type="entry name" value="RuvC"/>
    <property type="match status" value="1"/>
</dbReference>
<evidence type="ECO:0000256" key="4">
    <source>
        <dbReference type="ARBA" id="ARBA00022723"/>
    </source>
</evidence>
<reference evidence="16" key="1">
    <citation type="submission" date="2017-09" db="EMBL/GenBank/DDBJ databases">
        <title>Depth-based differentiation of microbial function through sediment-hosted aquifers and enrichment of novel symbionts in the deep terrestrial subsurface.</title>
        <authorList>
            <person name="Probst A.J."/>
            <person name="Ladd B."/>
            <person name="Jarett J.K."/>
            <person name="Geller-Mcgrath D.E."/>
            <person name="Sieber C.M.K."/>
            <person name="Emerson J.B."/>
            <person name="Anantharaman K."/>
            <person name="Thomas B.C."/>
            <person name="Malmstrom R."/>
            <person name="Stieglmeier M."/>
            <person name="Klingl A."/>
            <person name="Woyke T."/>
            <person name="Ryan C.M."/>
            <person name="Banfield J.F."/>
        </authorList>
    </citation>
    <scope>NUCLEOTIDE SEQUENCE [LARGE SCALE GENOMIC DNA]</scope>
</reference>
<evidence type="ECO:0000256" key="13">
    <source>
        <dbReference type="HAMAP-Rule" id="MF_00034"/>
    </source>
</evidence>
<dbReference type="NCBIfam" id="TIGR00228">
    <property type="entry name" value="ruvC"/>
    <property type="match status" value="1"/>
</dbReference>
<keyword evidence="9 13" id="KW-0238">DNA-binding</keyword>
<keyword evidence="6 13" id="KW-0227">DNA damage</keyword>
<keyword evidence="11 13" id="KW-0234">DNA repair</keyword>
<feature type="binding site" evidence="13">
    <location>
        <position position="13"/>
    </location>
    <ligand>
        <name>Mg(2+)</name>
        <dbReference type="ChEBI" id="CHEBI:18420"/>
        <label>1</label>
    </ligand>
</feature>
<dbReference type="CDD" id="cd16962">
    <property type="entry name" value="RuvC"/>
    <property type="match status" value="1"/>
</dbReference>
<dbReference type="PRINTS" id="PR00696">
    <property type="entry name" value="RSOLVASERUVC"/>
</dbReference>
<dbReference type="GO" id="GO:0006310">
    <property type="term" value="P:DNA recombination"/>
    <property type="evidence" value="ECO:0007669"/>
    <property type="project" value="UniProtKB-UniRule"/>
</dbReference>
<dbReference type="FunFam" id="3.30.420.10:FF:000002">
    <property type="entry name" value="Crossover junction endodeoxyribonuclease RuvC"/>
    <property type="match status" value="1"/>
</dbReference>
<keyword evidence="8 13" id="KW-0460">Magnesium</keyword>
<keyword evidence="10 13" id="KW-0233">DNA recombination</keyword>
<dbReference type="GO" id="GO:0000287">
    <property type="term" value="F:magnesium ion binding"/>
    <property type="evidence" value="ECO:0007669"/>
    <property type="project" value="UniProtKB-UniRule"/>
</dbReference>
<feature type="binding site" evidence="13">
    <location>
        <position position="73"/>
    </location>
    <ligand>
        <name>Mg(2+)</name>
        <dbReference type="ChEBI" id="CHEBI:18420"/>
        <label>2</label>
    </ligand>
</feature>
<evidence type="ECO:0000256" key="8">
    <source>
        <dbReference type="ARBA" id="ARBA00022842"/>
    </source>
</evidence>
<comment type="subcellular location">
    <subcellularLocation>
        <location evidence="13">Cytoplasm</location>
    </subcellularLocation>
</comment>
<dbReference type="GO" id="GO:0006281">
    <property type="term" value="P:DNA repair"/>
    <property type="evidence" value="ECO:0007669"/>
    <property type="project" value="UniProtKB-UniRule"/>
</dbReference>
<evidence type="ECO:0000256" key="11">
    <source>
        <dbReference type="ARBA" id="ARBA00023204"/>
    </source>
</evidence>
<dbReference type="GO" id="GO:0008821">
    <property type="term" value="F:crossover junction DNA endonuclease activity"/>
    <property type="evidence" value="ECO:0007669"/>
    <property type="project" value="UniProtKB-UniRule"/>
</dbReference>
<proteinExistence type="inferred from homology"/>
<keyword evidence="3 13" id="KW-0540">Nuclease</keyword>
<comment type="similarity">
    <text evidence="1 13">Belongs to the RuvC family.</text>
</comment>
<dbReference type="AlphaFoldDB" id="A0A2M7VAE5"/>
<keyword evidence="7 13" id="KW-0378">Hydrolase</keyword>
<dbReference type="EMBL" id="PFPL01000043">
    <property type="protein sequence ID" value="PIZ95846.1"/>
    <property type="molecule type" value="Genomic_DNA"/>
</dbReference>
<dbReference type="EC" id="3.1.21.10" evidence="13 14"/>
<evidence type="ECO:0000256" key="2">
    <source>
        <dbReference type="ARBA" id="ARBA00022490"/>
    </source>
</evidence>
<dbReference type="InterPro" id="IPR002176">
    <property type="entry name" value="X-over_junc_endoDNase_RuvC"/>
</dbReference>
<evidence type="ECO:0000256" key="5">
    <source>
        <dbReference type="ARBA" id="ARBA00022759"/>
    </source>
</evidence>
<dbReference type="NCBIfam" id="NF000711">
    <property type="entry name" value="PRK00039.2-1"/>
    <property type="match status" value="1"/>
</dbReference>
<dbReference type="PANTHER" id="PTHR30194:SF3">
    <property type="entry name" value="CROSSOVER JUNCTION ENDODEOXYRIBONUCLEASE RUVC"/>
    <property type="match status" value="1"/>
</dbReference>
<evidence type="ECO:0000313" key="16">
    <source>
        <dbReference type="Proteomes" id="UP000231453"/>
    </source>
</evidence>
<comment type="subunit">
    <text evidence="13">Homodimer which binds Holliday junction (HJ) DNA. The HJ becomes 2-fold symmetrical on binding to RuvC with unstacked arms; it has a different conformation from HJ DNA in complex with RuvA. In the full resolvosome a probable DNA-RuvA(4)-RuvB(12)-RuvC(2) complex forms which resolves the HJ.</text>
</comment>
<comment type="caution">
    <text evidence="15">The sequence shown here is derived from an EMBL/GenBank/DDBJ whole genome shotgun (WGS) entry which is preliminary data.</text>
</comment>
<dbReference type="Proteomes" id="UP000231453">
    <property type="component" value="Unassembled WGS sequence"/>
</dbReference>
<accession>A0A2M7VAE5</accession>
<evidence type="ECO:0000256" key="1">
    <source>
        <dbReference type="ARBA" id="ARBA00009518"/>
    </source>
</evidence>